<dbReference type="AlphaFoldDB" id="Q7MI05"/>
<name>Q7MI05_VIBVY</name>
<dbReference type="HOGENOM" id="CLU_3067550_0_0_6"/>
<dbReference type="EMBL" id="BA000037">
    <property type="protein sequence ID" value="BAC95476.1"/>
    <property type="molecule type" value="Genomic_DNA"/>
</dbReference>
<reference evidence="1 2" key="1">
    <citation type="journal article" date="2003" name="Genome Res.">
        <title>Comparative genome analysis of Vibrio vulnificus, a marine pathogen.</title>
        <authorList>
            <person name="Chen C.Y."/>
            <person name="Wu K.M."/>
            <person name="Chang Y.C."/>
            <person name="Chang C.H."/>
            <person name="Tsai H.C."/>
            <person name="Liao T.L."/>
            <person name="Liu Y.M."/>
            <person name="Chen H.J."/>
            <person name="Shen A.B."/>
            <person name="Li J.C."/>
            <person name="Su T.L."/>
            <person name="Shao C.P."/>
            <person name="Lee C.T."/>
            <person name="Hor L.I."/>
            <person name="Tsai S.F."/>
        </authorList>
    </citation>
    <scope>NUCLEOTIDE SEQUENCE [LARGE SCALE GENOMIC DNA]</scope>
    <source>
        <strain evidence="1 2">YJ016</strain>
    </source>
</reference>
<gene>
    <name evidence="1" type="ordered locus">VV2712</name>
</gene>
<evidence type="ECO:0000313" key="1">
    <source>
        <dbReference type="EMBL" id="BAC95476.1"/>
    </source>
</evidence>
<protein>
    <submittedName>
        <fullName evidence="1">Uncharacterized protein</fullName>
    </submittedName>
</protein>
<sequence>MFQIVEPAPFSDLRYASKNKASILLTEGRAILTKGVIHDKRKIQKKEHNALNG</sequence>
<organism evidence="1 2">
    <name type="scientific">Vibrio vulnificus (strain YJ016)</name>
    <dbReference type="NCBI Taxonomy" id="196600"/>
    <lineage>
        <taxon>Bacteria</taxon>
        <taxon>Pseudomonadati</taxon>
        <taxon>Pseudomonadota</taxon>
        <taxon>Gammaproteobacteria</taxon>
        <taxon>Vibrionales</taxon>
        <taxon>Vibrionaceae</taxon>
        <taxon>Vibrio</taxon>
    </lineage>
</organism>
<accession>Q7MI05</accession>
<evidence type="ECO:0000313" key="2">
    <source>
        <dbReference type="Proteomes" id="UP000002675"/>
    </source>
</evidence>
<dbReference type="KEGG" id="vvy:VV2712"/>
<proteinExistence type="predicted"/>
<dbReference type="Proteomes" id="UP000002675">
    <property type="component" value="Chromosome I"/>
</dbReference>